<dbReference type="InterPro" id="IPR019660">
    <property type="entry name" value="Put_sensory_transdc_reg_YbjN"/>
</dbReference>
<dbReference type="AlphaFoldDB" id="A0AAJ3HSQ2"/>
<proteinExistence type="predicted"/>
<feature type="compositionally biased region" description="Acidic residues" evidence="1">
    <location>
        <begin position="146"/>
        <end position="161"/>
    </location>
</feature>
<feature type="region of interest" description="Disordered" evidence="1">
    <location>
        <begin position="145"/>
        <end position="174"/>
    </location>
</feature>
<accession>A0AAJ3HSQ2</accession>
<sequence length="174" mass="19466">MDAVVTTDLEQLKSWLDELQIAYYECDSCQALHLPHLQYINGIFDAKIDILEDVLVFTAIAELKPSAIVPLMANLSQINASSLFIKTFLEISDDNLPKLVLCQSLSVAVGISFNQFDFFLQKAEEQSAEVISEIFNNGFLYGERQETEDSDDGDVEDEEIDINVSSTDSAYTVH</sequence>
<gene>
    <name evidence="2" type="ORF">M997_1476</name>
</gene>
<evidence type="ECO:0000313" key="3">
    <source>
        <dbReference type="Proteomes" id="UP000078250"/>
    </source>
</evidence>
<feature type="compositionally biased region" description="Polar residues" evidence="1">
    <location>
        <begin position="163"/>
        <end position="174"/>
    </location>
</feature>
<comment type="caution">
    <text evidence="2">The sequence shown here is derived from an EMBL/GenBank/DDBJ whole genome shotgun (WGS) entry which is preliminary data.</text>
</comment>
<dbReference type="Proteomes" id="UP000078250">
    <property type="component" value="Unassembled WGS sequence"/>
</dbReference>
<dbReference type="EMBL" id="LXEV01000020">
    <property type="protein sequence ID" value="OAT47398.1"/>
    <property type="molecule type" value="Genomic_DNA"/>
</dbReference>
<keyword evidence="3" id="KW-1185">Reference proteome</keyword>
<protein>
    <submittedName>
        <fullName evidence="2">Sensory transduction regulator</fullName>
    </submittedName>
</protein>
<name>A0AAJ3HSQ2_PROHU</name>
<organism evidence="2 3">
    <name type="scientific">Proteus hauseri ATCC 700826</name>
    <dbReference type="NCBI Taxonomy" id="1354271"/>
    <lineage>
        <taxon>Bacteria</taxon>
        <taxon>Pseudomonadati</taxon>
        <taxon>Pseudomonadota</taxon>
        <taxon>Gammaproteobacteria</taxon>
        <taxon>Enterobacterales</taxon>
        <taxon>Morganellaceae</taxon>
        <taxon>Proteus</taxon>
    </lineage>
</organism>
<reference evidence="2 3" key="1">
    <citation type="submission" date="2016-04" db="EMBL/GenBank/DDBJ databases">
        <title>ATOL: Assembling a taxonomically balanced genome-scale reconstruction of the evolutionary history of the Enterobacteriaceae.</title>
        <authorList>
            <person name="Plunkett G.III."/>
            <person name="Neeno-Eckwall E.C."/>
            <person name="Glasner J.D."/>
            <person name="Perna N.T."/>
        </authorList>
    </citation>
    <scope>NUCLEOTIDE SEQUENCE [LARGE SCALE GENOMIC DNA]</scope>
    <source>
        <strain evidence="2 3">ATCC 700826</strain>
    </source>
</reference>
<evidence type="ECO:0000256" key="1">
    <source>
        <dbReference type="SAM" id="MobiDB-lite"/>
    </source>
</evidence>
<dbReference type="Pfam" id="PF10722">
    <property type="entry name" value="YbjN"/>
    <property type="match status" value="1"/>
</dbReference>
<evidence type="ECO:0000313" key="2">
    <source>
        <dbReference type="EMBL" id="OAT47398.1"/>
    </source>
</evidence>
<dbReference type="RefSeq" id="WP_064719468.1">
    <property type="nucleotide sequence ID" value="NZ_LXEV01000020.1"/>
</dbReference>